<sequence>MGLHSATTVSEWPCFQLMSSSFNRKGCSAALDIESGTAAHKFLFSSNYFHPGVSAIAANVDNSGSLVRLRATDGRGCNSDVQGSGIMQHSQQAIRTPYSIPKFITILQNITLILKITIEEVQLAVKSLTKNKVARKDIISTEFFYKIWNEMKSNIIEYFNFVFSINSFY</sequence>
<dbReference type="AlphaFoldDB" id="A0A7I4FA46"/>
<evidence type="ECO:0000313" key="2">
    <source>
        <dbReference type="Proteomes" id="UP000006727"/>
    </source>
</evidence>
<proteinExistence type="predicted"/>
<dbReference type="InParanoid" id="A0A7I4FA46"/>
<reference evidence="1 2" key="2">
    <citation type="journal article" date="2018" name="Plant J.">
        <title>The Physcomitrella patens chromosome-scale assembly reveals moss genome structure and evolution.</title>
        <authorList>
            <person name="Lang D."/>
            <person name="Ullrich K.K."/>
            <person name="Murat F."/>
            <person name="Fuchs J."/>
            <person name="Jenkins J."/>
            <person name="Haas F.B."/>
            <person name="Piednoel M."/>
            <person name="Gundlach H."/>
            <person name="Van Bel M."/>
            <person name="Meyberg R."/>
            <person name="Vives C."/>
            <person name="Morata J."/>
            <person name="Symeonidi A."/>
            <person name="Hiss M."/>
            <person name="Muchero W."/>
            <person name="Kamisugi Y."/>
            <person name="Saleh O."/>
            <person name="Blanc G."/>
            <person name="Decker E.L."/>
            <person name="van Gessel N."/>
            <person name="Grimwood J."/>
            <person name="Hayes R.D."/>
            <person name="Graham S.W."/>
            <person name="Gunter L.E."/>
            <person name="McDaniel S.F."/>
            <person name="Hoernstein S.N.W."/>
            <person name="Larsson A."/>
            <person name="Li F.W."/>
            <person name="Perroud P.F."/>
            <person name="Phillips J."/>
            <person name="Ranjan P."/>
            <person name="Rokshar D.S."/>
            <person name="Rothfels C.J."/>
            <person name="Schneider L."/>
            <person name="Shu S."/>
            <person name="Stevenson D.W."/>
            <person name="Thummler F."/>
            <person name="Tillich M."/>
            <person name="Villarreal Aguilar J.C."/>
            <person name="Widiez T."/>
            <person name="Wong G.K."/>
            <person name="Wymore A."/>
            <person name="Zhang Y."/>
            <person name="Zimmer A.D."/>
            <person name="Quatrano R.S."/>
            <person name="Mayer K.F.X."/>
            <person name="Goodstein D."/>
            <person name="Casacuberta J.M."/>
            <person name="Vandepoele K."/>
            <person name="Reski R."/>
            <person name="Cuming A.C."/>
            <person name="Tuskan G.A."/>
            <person name="Maumus F."/>
            <person name="Salse J."/>
            <person name="Schmutz J."/>
            <person name="Rensing S.A."/>
        </authorList>
    </citation>
    <scope>NUCLEOTIDE SEQUENCE [LARGE SCALE GENOMIC DNA]</scope>
    <source>
        <strain evidence="1 2">cv. Gransden 2004</strain>
    </source>
</reference>
<accession>A0A7I4FA46</accession>
<dbReference type="EMBL" id="ABEU02000019">
    <property type="status" value="NOT_ANNOTATED_CDS"/>
    <property type="molecule type" value="Genomic_DNA"/>
</dbReference>
<name>A0A7I4FA46_PHYPA</name>
<dbReference type="EnsemblPlants" id="Pp3c19_17470V3.2">
    <property type="protein sequence ID" value="Pp3c19_17470V3.2"/>
    <property type="gene ID" value="Pp3c19_17470"/>
</dbReference>
<reference evidence="1" key="3">
    <citation type="submission" date="2020-12" db="UniProtKB">
        <authorList>
            <consortium name="EnsemblPlants"/>
        </authorList>
    </citation>
    <scope>IDENTIFICATION</scope>
</reference>
<keyword evidence="2" id="KW-1185">Reference proteome</keyword>
<dbReference type="Proteomes" id="UP000006727">
    <property type="component" value="Chromosome 19"/>
</dbReference>
<dbReference type="Gramene" id="Pp3c19_17470V3.2">
    <property type="protein sequence ID" value="Pp3c19_17470V3.2"/>
    <property type="gene ID" value="Pp3c19_17470"/>
</dbReference>
<organism evidence="1 2">
    <name type="scientific">Physcomitrium patens</name>
    <name type="common">Spreading-leaved earth moss</name>
    <name type="synonym">Physcomitrella patens</name>
    <dbReference type="NCBI Taxonomy" id="3218"/>
    <lineage>
        <taxon>Eukaryota</taxon>
        <taxon>Viridiplantae</taxon>
        <taxon>Streptophyta</taxon>
        <taxon>Embryophyta</taxon>
        <taxon>Bryophyta</taxon>
        <taxon>Bryophytina</taxon>
        <taxon>Bryopsida</taxon>
        <taxon>Funariidae</taxon>
        <taxon>Funariales</taxon>
        <taxon>Funariaceae</taxon>
        <taxon>Physcomitrium</taxon>
    </lineage>
</organism>
<evidence type="ECO:0000313" key="1">
    <source>
        <dbReference type="EnsemblPlants" id="Pp3c19_17470V3.2"/>
    </source>
</evidence>
<reference evidence="1 2" key="1">
    <citation type="journal article" date="2008" name="Science">
        <title>The Physcomitrella genome reveals evolutionary insights into the conquest of land by plants.</title>
        <authorList>
            <person name="Rensing S."/>
            <person name="Lang D."/>
            <person name="Zimmer A."/>
            <person name="Terry A."/>
            <person name="Salamov A."/>
            <person name="Shapiro H."/>
            <person name="Nishiyama T."/>
            <person name="Perroud P.-F."/>
            <person name="Lindquist E."/>
            <person name="Kamisugi Y."/>
            <person name="Tanahashi T."/>
            <person name="Sakakibara K."/>
            <person name="Fujita T."/>
            <person name="Oishi K."/>
            <person name="Shin-I T."/>
            <person name="Kuroki Y."/>
            <person name="Toyoda A."/>
            <person name="Suzuki Y."/>
            <person name="Hashimoto A."/>
            <person name="Yamaguchi K."/>
            <person name="Sugano A."/>
            <person name="Kohara Y."/>
            <person name="Fujiyama A."/>
            <person name="Anterola A."/>
            <person name="Aoki S."/>
            <person name="Ashton N."/>
            <person name="Barbazuk W.B."/>
            <person name="Barker E."/>
            <person name="Bennetzen J."/>
            <person name="Bezanilla M."/>
            <person name="Blankenship R."/>
            <person name="Cho S.H."/>
            <person name="Dutcher S."/>
            <person name="Estelle M."/>
            <person name="Fawcett J.A."/>
            <person name="Gundlach H."/>
            <person name="Hanada K."/>
            <person name="Heyl A."/>
            <person name="Hicks K.A."/>
            <person name="Hugh J."/>
            <person name="Lohr M."/>
            <person name="Mayer K."/>
            <person name="Melkozernov A."/>
            <person name="Murata T."/>
            <person name="Nelson D."/>
            <person name="Pils B."/>
            <person name="Prigge M."/>
            <person name="Reiss B."/>
            <person name="Renner T."/>
            <person name="Rombauts S."/>
            <person name="Rushton P."/>
            <person name="Sanderfoot A."/>
            <person name="Schween G."/>
            <person name="Shiu S.-H."/>
            <person name="Stueber K."/>
            <person name="Theodoulou F.L."/>
            <person name="Tu H."/>
            <person name="Van de Peer Y."/>
            <person name="Verrier P.J."/>
            <person name="Waters E."/>
            <person name="Wood A."/>
            <person name="Yang L."/>
            <person name="Cove D."/>
            <person name="Cuming A."/>
            <person name="Hasebe M."/>
            <person name="Lucas S."/>
            <person name="Mishler D.B."/>
            <person name="Reski R."/>
            <person name="Grigoriev I."/>
            <person name="Quatrano R.S."/>
            <person name="Boore J.L."/>
        </authorList>
    </citation>
    <scope>NUCLEOTIDE SEQUENCE [LARGE SCALE GENOMIC DNA]</scope>
    <source>
        <strain evidence="1 2">cv. Gransden 2004</strain>
    </source>
</reference>
<protein>
    <submittedName>
        <fullName evidence="1">Uncharacterized protein</fullName>
    </submittedName>
</protein>